<evidence type="ECO:0000256" key="9">
    <source>
        <dbReference type="ARBA" id="ARBA00022695"/>
    </source>
</evidence>
<comment type="subunit">
    <text evidence="6">Homotetramer.</text>
</comment>
<dbReference type="EC" id="2.7.7.1" evidence="16"/>
<evidence type="ECO:0000256" key="3">
    <source>
        <dbReference type="ARBA" id="ARBA00004658"/>
    </source>
</evidence>
<comment type="cofactor">
    <cofactor evidence="1">
        <name>Mg(2+)</name>
        <dbReference type="ChEBI" id="CHEBI:18420"/>
    </cofactor>
</comment>
<feature type="signal peptide" evidence="17">
    <location>
        <begin position="1"/>
        <end position="15"/>
    </location>
</feature>
<evidence type="ECO:0000256" key="4">
    <source>
        <dbReference type="ARBA" id="ARBA00005019"/>
    </source>
</evidence>
<evidence type="ECO:0000256" key="2">
    <source>
        <dbReference type="ARBA" id="ARBA00004173"/>
    </source>
</evidence>
<keyword evidence="12 16" id="KW-0520">NAD</keyword>
<dbReference type="UniPathway" id="UPA00253">
    <property type="reaction ID" value="UER00332"/>
</dbReference>
<evidence type="ECO:0000256" key="6">
    <source>
        <dbReference type="ARBA" id="ARBA00011881"/>
    </source>
</evidence>
<comment type="catalytic activity">
    <reaction evidence="16">
        <text>beta-nicotinamide D-ribonucleotide + ATP + H(+) = diphosphate + NAD(+)</text>
        <dbReference type="Rhea" id="RHEA:21360"/>
        <dbReference type="ChEBI" id="CHEBI:14649"/>
        <dbReference type="ChEBI" id="CHEBI:15378"/>
        <dbReference type="ChEBI" id="CHEBI:30616"/>
        <dbReference type="ChEBI" id="CHEBI:33019"/>
        <dbReference type="ChEBI" id="CHEBI:57540"/>
        <dbReference type="EC" id="2.7.7.1"/>
    </reaction>
</comment>
<evidence type="ECO:0000256" key="8">
    <source>
        <dbReference type="ARBA" id="ARBA00022679"/>
    </source>
</evidence>
<evidence type="ECO:0000313" key="20">
    <source>
        <dbReference type="EMBL" id="JAS21068.1"/>
    </source>
</evidence>
<proteinExistence type="inferred from homology"/>
<dbReference type="PANTHER" id="PTHR12039">
    <property type="entry name" value="NICOTINAMIDE MONONUCLEOTIDE ADENYLYLTRANSFERASE"/>
    <property type="match status" value="1"/>
</dbReference>
<dbReference type="InterPro" id="IPR014729">
    <property type="entry name" value="Rossmann-like_a/b/a_fold"/>
</dbReference>
<dbReference type="Gene3D" id="3.40.50.620">
    <property type="entry name" value="HUPs"/>
    <property type="match status" value="1"/>
</dbReference>
<dbReference type="InterPro" id="IPR051182">
    <property type="entry name" value="Euk_NMN_adenylyltrnsfrase"/>
</dbReference>
<dbReference type="GO" id="GO:0005759">
    <property type="term" value="C:mitochondrial matrix"/>
    <property type="evidence" value="ECO:0007669"/>
    <property type="project" value="UniProtKB-ARBA"/>
</dbReference>
<dbReference type="InterPro" id="IPR004821">
    <property type="entry name" value="Cyt_trans-like"/>
</dbReference>
<comment type="pathway">
    <text evidence="4">Cofactor biosynthesis; NAD(+) biosynthesis; deamido-NAD(+) from nicotinate D-ribonucleotide: step 1/1.</text>
</comment>
<keyword evidence="11 16" id="KW-0067">ATP-binding</keyword>
<name>A0A1B6CEI4_9HEMI</name>
<dbReference type="GO" id="GO:0005524">
    <property type="term" value="F:ATP binding"/>
    <property type="evidence" value="ECO:0007669"/>
    <property type="project" value="UniProtKB-KW"/>
</dbReference>
<gene>
    <name evidence="19" type="ORF">g.8812</name>
    <name evidence="20" type="ORF">g.8813</name>
</gene>
<dbReference type="InterPro" id="IPR045094">
    <property type="entry name" value="NMNAT_euk"/>
</dbReference>
<evidence type="ECO:0000256" key="13">
    <source>
        <dbReference type="ARBA" id="ARBA00023128"/>
    </source>
</evidence>
<dbReference type="GO" id="GO:0009435">
    <property type="term" value="P:NAD+ biosynthetic process"/>
    <property type="evidence" value="ECO:0007669"/>
    <property type="project" value="UniProtKB-UniPathway"/>
</dbReference>
<evidence type="ECO:0000256" key="15">
    <source>
        <dbReference type="ARBA" id="ARBA00093425"/>
    </source>
</evidence>
<keyword evidence="10 16" id="KW-0547">Nucleotide-binding</keyword>
<dbReference type="GO" id="GO:0004515">
    <property type="term" value="F:nicotinate-nucleotide adenylyltransferase activity"/>
    <property type="evidence" value="ECO:0007669"/>
    <property type="project" value="UniProtKB-EC"/>
</dbReference>
<evidence type="ECO:0000256" key="7">
    <source>
        <dbReference type="ARBA" id="ARBA00022642"/>
    </source>
</evidence>
<dbReference type="EMBL" id="GEDC01016230">
    <property type="protein sequence ID" value="JAS21068.1"/>
    <property type="molecule type" value="Transcribed_RNA"/>
</dbReference>
<evidence type="ECO:0000256" key="10">
    <source>
        <dbReference type="ARBA" id="ARBA00022741"/>
    </source>
</evidence>
<comment type="pathway">
    <text evidence="3 16">Cofactor biosynthesis; NAD(+) biosynthesis; NAD(+) from nicotinamide D-ribonucleotide: step 1/1.</text>
</comment>
<dbReference type="AlphaFoldDB" id="A0A1B6CEI4"/>
<organism evidence="19">
    <name type="scientific">Clastoptera arizonana</name>
    <name type="common">Arizona spittle bug</name>
    <dbReference type="NCBI Taxonomy" id="38151"/>
    <lineage>
        <taxon>Eukaryota</taxon>
        <taxon>Metazoa</taxon>
        <taxon>Ecdysozoa</taxon>
        <taxon>Arthropoda</taxon>
        <taxon>Hexapoda</taxon>
        <taxon>Insecta</taxon>
        <taxon>Pterygota</taxon>
        <taxon>Neoptera</taxon>
        <taxon>Paraneoptera</taxon>
        <taxon>Hemiptera</taxon>
        <taxon>Auchenorrhyncha</taxon>
        <taxon>Cercopoidea</taxon>
        <taxon>Clastopteridae</taxon>
        <taxon>Clastoptera</taxon>
    </lineage>
</organism>
<dbReference type="SUPFAM" id="SSF52374">
    <property type="entry name" value="Nucleotidylyl transferase"/>
    <property type="match status" value="1"/>
</dbReference>
<evidence type="ECO:0000256" key="1">
    <source>
        <dbReference type="ARBA" id="ARBA00001946"/>
    </source>
</evidence>
<protein>
    <recommendedName>
        <fullName evidence="16">Nicotinamide-nucleotide adenylyltransferase</fullName>
        <ecNumber evidence="16">2.7.7.1</ecNumber>
        <ecNumber evidence="16">2.7.7.18</ecNumber>
    </recommendedName>
</protein>
<dbReference type="InterPro" id="IPR005248">
    <property type="entry name" value="NadD/NMNAT"/>
</dbReference>
<dbReference type="EC" id="2.7.7.18" evidence="16"/>
<evidence type="ECO:0000313" key="19">
    <source>
        <dbReference type="EMBL" id="JAS11852.1"/>
    </source>
</evidence>
<feature type="chain" id="PRO_5011887434" description="Nicotinamide-nucleotide adenylyltransferase" evidence="17">
    <location>
        <begin position="16"/>
        <end position="328"/>
    </location>
</feature>
<dbReference type="Pfam" id="PF01467">
    <property type="entry name" value="CTP_transf_like"/>
    <property type="match status" value="1"/>
</dbReference>
<keyword evidence="13" id="KW-0496">Mitochondrion</keyword>
<keyword evidence="9 16" id="KW-0548">Nucleotidyltransferase</keyword>
<evidence type="ECO:0000256" key="5">
    <source>
        <dbReference type="ARBA" id="ARBA00007064"/>
    </source>
</evidence>
<dbReference type="GO" id="GO:0000309">
    <property type="term" value="F:nicotinamide-nucleotide adenylyltransferase activity"/>
    <property type="evidence" value="ECO:0007669"/>
    <property type="project" value="UniProtKB-EC"/>
</dbReference>
<dbReference type="NCBIfam" id="TIGR00482">
    <property type="entry name" value="nicotinate (nicotinamide) nucleotide adenylyltransferase"/>
    <property type="match status" value="1"/>
</dbReference>
<evidence type="ECO:0000256" key="17">
    <source>
        <dbReference type="SAM" id="SignalP"/>
    </source>
</evidence>
<reference evidence="19" key="1">
    <citation type="submission" date="2015-12" db="EMBL/GenBank/DDBJ databases">
        <title>De novo transcriptome assembly of four potential Pierce s Disease insect vectors from Arizona vineyards.</title>
        <authorList>
            <person name="Tassone E.E."/>
        </authorList>
    </citation>
    <scope>NUCLEOTIDE SEQUENCE</scope>
</reference>
<evidence type="ECO:0000256" key="12">
    <source>
        <dbReference type="ARBA" id="ARBA00023027"/>
    </source>
</evidence>
<dbReference type="FunFam" id="3.40.50.620:FF:000221">
    <property type="entry name" value="Nicotinamide/nicotinic acid mononucleotide adenylyltransferase 3"/>
    <property type="match status" value="1"/>
</dbReference>
<accession>A0A1B6CEI4</accession>
<dbReference type="PANTHER" id="PTHR12039:SF0">
    <property type="entry name" value="NICOTINAMIDE-NUCLEOTIDE ADENYLYLTRANSFERASE"/>
    <property type="match status" value="1"/>
</dbReference>
<comment type="similarity">
    <text evidence="5 16">Belongs to the eukaryotic NMN adenylyltransferase family.</text>
</comment>
<comment type="catalytic activity">
    <reaction evidence="14 16">
        <text>nicotinate beta-D-ribonucleotide + ATP + H(+) = deamido-NAD(+) + diphosphate</text>
        <dbReference type="Rhea" id="RHEA:22860"/>
        <dbReference type="ChEBI" id="CHEBI:15378"/>
        <dbReference type="ChEBI" id="CHEBI:30616"/>
        <dbReference type="ChEBI" id="CHEBI:33019"/>
        <dbReference type="ChEBI" id="CHEBI:57502"/>
        <dbReference type="ChEBI" id="CHEBI:58437"/>
        <dbReference type="EC" id="2.7.7.18"/>
    </reaction>
</comment>
<comment type="function">
    <text evidence="15">Catalyzes the formation of NAD(+) from nicotinamide mononucleotide (NMN) and ATP. Can also use the deamidated form; nicotinic acid mononucleotide (NaMN) as substrate with the same efficiency. Can use triazofurin monophosphate (TrMP) as substrate. Can also use GTP and ITP as nucleotide donors. Also catalyzes the reverse reaction, i.e. the pyrophosphorolytic cleavage of NAD(+). For the pyrophosphorolytic activity, can use NAD(+), NADH, NaAD, nicotinic acid adenine dinucleotide phosphate (NHD), nicotinamide guanine dinucleotide (NGD) as substrates. Fails to cleave phosphorylated dinucleotides NADP(+), NADPH and NaADP(+). Protects against axonal degeneration following injury. May be involved in the maintenance of axonal integrity. Also functions as a stress-response chaperone protein that prevents toxic aggregation of proteins; this function may be independent of its NAD(+) synthesis activity.</text>
</comment>
<dbReference type="EMBL" id="GEDC01025446">
    <property type="protein sequence ID" value="JAS11852.1"/>
    <property type="molecule type" value="Transcribed_RNA"/>
</dbReference>
<evidence type="ECO:0000259" key="18">
    <source>
        <dbReference type="Pfam" id="PF01467"/>
    </source>
</evidence>
<evidence type="ECO:0000256" key="11">
    <source>
        <dbReference type="ARBA" id="ARBA00022840"/>
    </source>
</evidence>
<keyword evidence="17" id="KW-0732">Signal</keyword>
<dbReference type="CDD" id="cd09286">
    <property type="entry name" value="NMNAT_Eukarya"/>
    <property type="match status" value="1"/>
</dbReference>
<evidence type="ECO:0000256" key="14">
    <source>
        <dbReference type="ARBA" id="ARBA00048721"/>
    </source>
</evidence>
<keyword evidence="8 16" id="KW-0808">Transferase</keyword>
<sequence>MVMTLTKVILLVVGSFNPPTIMHLRMFEIARDHLEALGRFEVICGIMSPVHDMYGKKGLISAKHRKEMLKLALQNTDWISISDWESSQDHWVPTRQVLQYHQNQINAILNETWNMGKRKHDEENWIKQVLLHCDHNDKPVVKLLCGGDMIETFAIPGLWLEDDIETILKDHGLVVVTRSGSNTPKSIYESDILSKYQKNVIIVMEWITNEISSSKVRRAIQRYQSVKYLVADSVIDYIVKNHLYDKLSVDMPDNLKNFVIDRNDINFKSSVVTLDGAIQVLSDINEDHGKNNCFKINHPMENEDVPKVEIQITKDGTIQVISDKETTV</sequence>
<feature type="domain" description="Cytidyltransferase-like" evidence="18">
    <location>
        <begin position="11"/>
        <end position="218"/>
    </location>
</feature>
<keyword evidence="7 16" id="KW-0662">Pyridine nucleotide biosynthesis</keyword>
<evidence type="ECO:0000256" key="16">
    <source>
        <dbReference type="RuleBase" id="RU362021"/>
    </source>
</evidence>
<comment type="subcellular location">
    <subcellularLocation>
        <location evidence="2">Mitochondrion</location>
    </subcellularLocation>
</comment>